<evidence type="ECO:0000256" key="5">
    <source>
        <dbReference type="SAM" id="SignalP"/>
    </source>
</evidence>
<dbReference type="EC" id="3.1.1.47" evidence="1"/>
<dbReference type="InterPro" id="IPR029058">
    <property type="entry name" value="AB_hydrolase_fold"/>
</dbReference>
<dbReference type="STRING" id="708187.A0A1Q8RQQ8"/>
<sequence length="376" mass="40320">MISAVIVGFFAAVTQALLVSPPTGPYDVSMSTLGLTDKTRLDPYAPVNNTHFRRVMISSFFPVDIANTPCVGRSTVPYMTPLVSKAYDQLGTAIGLPDGTFSSLEMDFCLPKARSCRRNAPKFPLVLFSPGWGNPRLLYGAMAREVASHGFVVVTIDHPYDPSFVEFPDGDIYRAVDIDTDNIPALEALTQVRAQDVSFVLNHLQEHRVPRVDLGRIIMFGHSLGGATAAAVMLNDSRVSGGINLDGMLLSPVLETGLEKPFALVGRPKHRDEDSTWDTFYAGLRGQRALLEVAGTAHASYTDFPILVSSLNLSLPDAAKSLLASELGTMKFGRIGEVVAGIVSAFADLALHGKVDALLTSGNPAFPEVSVVSADL</sequence>
<keyword evidence="5" id="KW-0732">Signal</keyword>
<dbReference type="GO" id="GO:0003847">
    <property type="term" value="F:1-alkyl-2-acetylglycerophosphocholine esterase activity"/>
    <property type="evidence" value="ECO:0007669"/>
    <property type="project" value="UniProtKB-EC"/>
</dbReference>
<evidence type="ECO:0000256" key="3">
    <source>
        <dbReference type="ARBA" id="ARBA00022963"/>
    </source>
</evidence>
<dbReference type="GO" id="GO:0016042">
    <property type="term" value="P:lipid catabolic process"/>
    <property type="evidence" value="ECO:0007669"/>
    <property type="project" value="UniProtKB-KW"/>
</dbReference>
<keyword evidence="2" id="KW-0378">Hydrolase</keyword>
<dbReference type="EMBL" id="MPGH01000111">
    <property type="protein sequence ID" value="OLN86676.1"/>
    <property type="molecule type" value="Genomic_DNA"/>
</dbReference>
<proteinExistence type="predicted"/>
<gene>
    <name evidence="6" type="ORF">CCHL11_03851</name>
</gene>
<evidence type="ECO:0000256" key="4">
    <source>
        <dbReference type="ARBA" id="ARBA00023098"/>
    </source>
</evidence>
<accession>A0A1Q8RQQ8</accession>
<keyword evidence="4" id="KW-0443">Lipid metabolism</keyword>
<reference evidence="6 7" key="1">
    <citation type="submission" date="2016-11" db="EMBL/GenBank/DDBJ databases">
        <title>Draft Genome Assembly of Colletotrichum chlorophyti a pathogen of herbaceous plants.</title>
        <authorList>
            <person name="Gan P."/>
            <person name="Narusaka M."/>
            <person name="Tsushima A."/>
            <person name="Narusaka Y."/>
            <person name="Takano Y."/>
            <person name="Shirasu K."/>
        </authorList>
    </citation>
    <scope>NUCLEOTIDE SEQUENCE [LARGE SCALE GENOMIC DNA]</scope>
    <source>
        <strain evidence="6 7">NTL11</strain>
    </source>
</reference>
<dbReference type="PANTHER" id="PTHR10272">
    <property type="entry name" value="PLATELET-ACTIVATING FACTOR ACETYLHYDROLASE"/>
    <property type="match status" value="1"/>
</dbReference>
<dbReference type="Gene3D" id="3.40.50.1820">
    <property type="entry name" value="alpha/beta hydrolase"/>
    <property type="match status" value="1"/>
</dbReference>
<protein>
    <recommendedName>
        <fullName evidence="1">1-alkyl-2-acetylglycerophosphocholine esterase</fullName>
        <ecNumber evidence="1">3.1.1.47</ecNumber>
    </recommendedName>
</protein>
<keyword evidence="7" id="KW-1185">Reference proteome</keyword>
<dbReference type="AlphaFoldDB" id="A0A1Q8RQQ8"/>
<evidence type="ECO:0000256" key="1">
    <source>
        <dbReference type="ARBA" id="ARBA00013201"/>
    </source>
</evidence>
<dbReference type="SUPFAM" id="SSF53474">
    <property type="entry name" value="alpha/beta-Hydrolases"/>
    <property type="match status" value="1"/>
</dbReference>
<evidence type="ECO:0000256" key="2">
    <source>
        <dbReference type="ARBA" id="ARBA00022801"/>
    </source>
</evidence>
<evidence type="ECO:0000313" key="7">
    <source>
        <dbReference type="Proteomes" id="UP000186583"/>
    </source>
</evidence>
<feature type="signal peptide" evidence="5">
    <location>
        <begin position="1"/>
        <end position="16"/>
    </location>
</feature>
<evidence type="ECO:0000313" key="6">
    <source>
        <dbReference type="EMBL" id="OLN86676.1"/>
    </source>
</evidence>
<dbReference type="Pfam" id="PF03403">
    <property type="entry name" value="PAF-AH_p_II"/>
    <property type="match status" value="2"/>
</dbReference>
<name>A0A1Q8RQQ8_9PEZI</name>
<dbReference type="PANTHER" id="PTHR10272:SF14">
    <property type="entry name" value="PAF ACETYLHYDROLASE FAMILY PROTEIN"/>
    <property type="match status" value="1"/>
</dbReference>
<dbReference type="OrthoDB" id="2363873at2759"/>
<organism evidence="6 7">
    <name type="scientific">Colletotrichum chlorophyti</name>
    <dbReference type="NCBI Taxonomy" id="708187"/>
    <lineage>
        <taxon>Eukaryota</taxon>
        <taxon>Fungi</taxon>
        <taxon>Dikarya</taxon>
        <taxon>Ascomycota</taxon>
        <taxon>Pezizomycotina</taxon>
        <taxon>Sordariomycetes</taxon>
        <taxon>Hypocreomycetidae</taxon>
        <taxon>Glomerellales</taxon>
        <taxon>Glomerellaceae</taxon>
        <taxon>Colletotrichum</taxon>
    </lineage>
</organism>
<keyword evidence="3" id="KW-0442">Lipid degradation</keyword>
<dbReference type="Proteomes" id="UP000186583">
    <property type="component" value="Unassembled WGS sequence"/>
</dbReference>
<feature type="chain" id="PRO_5012503055" description="1-alkyl-2-acetylglycerophosphocholine esterase" evidence="5">
    <location>
        <begin position="17"/>
        <end position="376"/>
    </location>
</feature>
<comment type="caution">
    <text evidence="6">The sequence shown here is derived from an EMBL/GenBank/DDBJ whole genome shotgun (WGS) entry which is preliminary data.</text>
</comment>